<proteinExistence type="predicted"/>
<dbReference type="RefSeq" id="WP_139884781.1">
    <property type="nucleotide sequence ID" value="NZ_CP040973.1"/>
</dbReference>
<dbReference type="InterPro" id="IPR011990">
    <property type="entry name" value="TPR-like_helical_dom_sf"/>
</dbReference>
<dbReference type="Pfam" id="PF13469">
    <property type="entry name" value="Sulfotransfer_3"/>
    <property type="match status" value="1"/>
</dbReference>
<evidence type="ECO:0000313" key="2">
    <source>
        <dbReference type="EMBL" id="QDC61719.1"/>
    </source>
</evidence>
<name>A0ABX5VXC5_9PROT</name>
<protein>
    <submittedName>
        <fullName evidence="2">Tetratricopeptide repeat protein</fullName>
    </submittedName>
</protein>
<feature type="repeat" description="TPR" evidence="1">
    <location>
        <begin position="176"/>
        <end position="209"/>
    </location>
</feature>
<dbReference type="SMART" id="SM00028">
    <property type="entry name" value="TPR"/>
    <property type="match status" value="5"/>
</dbReference>
<evidence type="ECO:0000256" key="1">
    <source>
        <dbReference type="PROSITE-ProRule" id="PRU00339"/>
    </source>
</evidence>
<reference evidence="2 3" key="1">
    <citation type="journal article" date="2019" name="ISME J.">
        <title>Evolution in action: habitat transition from sediment to the pelagial leads to genome streamlining in Methylophilaceae.</title>
        <authorList>
            <person name="Salcher M."/>
            <person name="Schaefle D."/>
            <person name="Kaspar M."/>
            <person name="Neuenschwander S.M."/>
            <person name="Ghai R."/>
        </authorList>
    </citation>
    <scope>NUCLEOTIDE SEQUENCE [LARGE SCALE GENOMIC DNA]</scope>
    <source>
        <strain evidence="2 3">MMS-VI-25</strain>
    </source>
</reference>
<dbReference type="PROSITE" id="PS50005">
    <property type="entry name" value="TPR"/>
    <property type="match status" value="4"/>
</dbReference>
<keyword evidence="3" id="KW-1185">Reference proteome</keyword>
<feature type="repeat" description="TPR" evidence="1">
    <location>
        <begin position="108"/>
        <end position="141"/>
    </location>
</feature>
<dbReference type="EMBL" id="CP040973">
    <property type="protein sequence ID" value="QDC61719.1"/>
    <property type="molecule type" value="Genomic_DNA"/>
</dbReference>
<keyword evidence="1" id="KW-0802">TPR repeat</keyword>
<dbReference type="Gene3D" id="3.40.50.300">
    <property type="entry name" value="P-loop containing nucleotide triphosphate hydrolases"/>
    <property type="match status" value="1"/>
</dbReference>
<dbReference type="InterPro" id="IPR027417">
    <property type="entry name" value="P-loop_NTPase"/>
</dbReference>
<dbReference type="Pfam" id="PF00515">
    <property type="entry name" value="TPR_1"/>
    <property type="match status" value="1"/>
</dbReference>
<dbReference type="PANTHER" id="PTHR44366:SF1">
    <property type="entry name" value="UDP-N-ACETYLGLUCOSAMINE--PEPTIDE N-ACETYLGLUCOSAMINYLTRANSFERASE 110 KDA SUBUNIT"/>
    <property type="match status" value="1"/>
</dbReference>
<organism evidence="2 3">
    <name type="scientific">Candidatus Methylopumilus universalis</name>
    <dbReference type="NCBI Taxonomy" id="2588536"/>
    <lineage>
        <taxon>Bacteria</taxon>
        <taxon>Pseudomonadati</taxon>
        <taxon>Pseudomonadota</taxon>
        <taxon>Betaproteobacteria</taxon>
        <taxon>Nitrosomonadales</taxon>
        <taxon>Methylophilaceae</taxon>
        <taxon>Candidatus Methylopumilus</taxon>
    </lineage>
</organism>
<accession>A0ABX5VXC5</accession>
<dbReference type="SUPFAM" id="SSF48452">
    <property type="entry name" value="TPR-like"/>
    <property type="match status" value="1"/>
</dbReference>
<sequence length="554" mass="65802">MKNQELFLELDEVQKLYNANASELALKRVDRIIKRLDKHYLPYNYRGIIFLANQNYSQALIDFKKSISLNHDFSEGYCNLGNTYQALCDYKKSLEAYTQALNIDHNNLQIQANIGMLYFKMGEYQLAIKTYQGILKIDNKFEYVHQLIADAYAQQSSHDESITHHQEALKLNPTSFLNYFYIGRDYLWKGDKNQAEEYFKKSLQLNTRYCPSYLALTKLNKIDIGGNVYESIHKLLQENLSDLENAYLNFSMARIFEDHKDYEQSFLFLLRGNKNMKDHNKFNFSYFKKEMMTGINFFTQKIELREFEDTDTVNNLTPIFILGMPRSGSSLIEQILSNHPEIHGAGELDTMHQSLLKFVKENFSNEKNIDNDFYALRKKYLNRLKNITSKPFIIDKLPLNFFWIGYIKKLLPNAKFIHTRRNPMATSFSIYKTLFSEGCLDFAYDEDDIINFYDIQNYFMDFWHERYSSDIFSLNYDYFTENSEQEAKKLFDFLDLVYLPEFLDLKNNQRSVMTASDLQVRDKIYKESSDKWHVYKSFLKKFESAFNKSYEKNH</sequence>
<dbReference type="InterPro" id="IPR019734">
    <property type="entry name" value="TPR_rpt"/>
</dbReference>
<gene>
    <name evidence="2" type="ORF">FIT74_06210</name>
</gene>
<feature type="repeat" description="TPR" evidence="1">
    <location>
        <begin position="74"/>
        <end position="107"/>
    </location>
</feature>
<evidence type="ECO:0000313" key="3">
    <source>
        <dbReference type="Proteomes" id="UP000312702"/>
    </source>
</evidence>
<dbReference type="PANTHER" id="PTHR44366">
    <property type="entry name" value="UDP-N-ACETYLGLUCOSAMINE--PEPTIDE N-ACETYLGLUCOSAMINYLTRANSFERASE 110 KDA SUBUNIT"/>
    <property type="match status" value="1"/>
</dbReference>
<feature type="repeat" description="TPR" evidence="1">
    <location>
        <begin position="142"/>
        <end position="175"/>
    </location>
</feature>
<dbReference type="SUPFAM" id="SSF52540">
    <property type="entry name" value="P-loop containing nucleoside triphosphate hydrolases"/>
    <property type="match status" value="1"/>
</dbReference>
<dbReference type="Pfam" id="PF13181">
    <property type="entry name" value="TPR_8"/>
    <property type="match status" value="1"/>
</dbReference>
<dbReference type="Proteomes" id="UP000312702">
    <property type="component" value="Chromosome"/>
</dbReference>
<dbReference type="Gene3D" id="1.25.40.10">
    <property type="entry name" value="Tetratricopeptide repeat domain"/>
    <property type="match status" value="3"/>
</dbReference>
<dbReference type="InterPro" id="IPR037919">
    <property type="entry name" value="OGT"/>
</dbReference>